<feature type="coiled-coil region" evidence="1">
    <location>
        <begin position="179"/>
        <end position="210"/>
    </location>
</feature>
<protein>
    <submittedName>
        <fullName evidence="3">Uncharacterized protein</fullName>
    </submittedName>
</protein>
<evidence type="ECO:0000313" key="3">
    <source>
        <dbReference type="EMBL" id="PBK90520.1"/>
    </source>
</evidence>
<reference evidence="4" key="1">
    <citation type="journal article" date="2017" name="Nat. Ecol. Evol.">
        <title>Genome expansion and lineage-specific genetic innovations in the forest pathogenic fungi Armillaria.</title>
        <authorList>
            <person name="Sipos G."/>
            <person name="Prasanna A.N."/>
            <person name="Walter M.C."/>
            <person name="O'Connor E."/>
            <person name="Balint B."/>
            <person name="Krizsan K."/>
            <person name="Kiss B."/>
            <person name="Hess J."/>
            <person name="Varga T."/>
            <person name="Slot J."/>
            <person name="Riley R."/>
            <person name="Boka B."/>
            <person name="Rigling D."/>
            <person name="Barry K."/>
            <person name="Lee J."/>
            <person name="Mihaltcheva S."/>
            <person name="LaButti K."/>
            <person name="Lipzen A."/>
            <person name="Waldron R."/>
            <person name="Moloney N.M."/>
            <person name="Sperisen C."/>
            <person name="Kredics L."/>
            <person name="Vagvoelgyi C."/>
            <person name="Patrignani A."/>
            <person name="Fitzpatrick D."/>
            <person name="Nagy I."/>
            <person name="Doyle S."/>
            <person name="Anderson J.B."/>
            <person name="Grigoriev I.V."/>
            <person name="Gueldener U."/>
            <person name="Muensterkoetter M."/>
            <person name="Nagy L.G."/>
        </authorList>
    </citation>
    <scope>NUCLEOTIDE SEQUENCE [LARGE SCALE GENOMIC DNA]</scope>
    <source>
        <strain evidence="4">Ar21-2</strain>
    </source>
</reference>
<accession>A0A2H3D8U3</accession>
<evidence type="ECO:0000256" key="1">
    <source>
        <dbReference type="SAM" id="Coils"/>
    </source>
</evidence>
<sequence>MAPKLSTLATEPPKALIECINHLKTLLEHLPDSNELPLNPAKSKYIFYLDPEVLSEDPSGIAALSHCLEVAFETWFRPDGEIEFKDLILQKKPKASPIIISDSDSDDQSLPPRTVNHSSQGSDQHQTDSENASTASQASASISLLEPFGDWKRPVKGSQKTLGDVGWKKWGPGERDAYLKKAAANVAEQREEQRELKEREEKEVEDRQQMLGATQIMDWSRSAAVKMLQCDYPLLFSKLSKGTISKWTEHSKKEWSKKALTNIQNCTVLEGSGRVGILTGYQDVQDAINEAFQVFYNGLQERLCMQWPLLPANSPDLCEWAFFRIIYAMKWFNISPEVGVWVLPNNSYTFHEKGAWQVDVVAKDEKQCYTALTASMASRTFLPFQQVWAGKTAGHFQVVMLHE</sequence>
<feature type="compositionally biased region" description="Polar residues" evidence="2">
    <location>
        <begin position="115"/>
        <end position="124"/>
    </location>
</feature>
<gene>
    <name evidence="3" type="ORF">ARMGADRAFT_1032525</name>
</gene>
<keyword evidence="4" id="KW-1185">Reference proteome</keyword>
<dbReference type="OrthoDB" id="3257623at2759"/>
<feature type="compositionally biased region" description="Low complexity" evidence="2">
    <location>
        <begin position="129"/>
        <end position="138"/>
    </location>
</feature>
<keyword evidence="1" id="KW-0175">Coiled coil</keyword>
<dbReference type="AlphaFoldDB" id="A0A2H3D8U3"/>
<dbReference type="Proteomes" id="UP000217790">
    <property type="component" value="Unassembled WGS sequence"/>
</dbReference>
<evidence type="ECO:0000256" key="2">
    <source>
        <dbReference type="SAM" id="MobiDB-lite"/>
    </source>
</evidence>
<dbReference type="STRING" id="47427.A0A2H3D8U3"/>
<organism evidence="3 4">
    <name type="scientific">Armillaria gallica</name>
    <name type="common">Bulbous honey fungus</name>
    <name type="synonym">Armillaria bulbosa</name>
    <dbReference type="NCBI Taxonomy" id="47427"/>
    <lineage>
        <taxon>Eukaryota</taxon>
        <taxon>Fungi</taxon>
        <taxon>Dikarya</taxon>
        <taxon>Basidiomycota</taxon>
        <taxon>Agaricomycotina</taxon>
        <taxon>Agaricomycetes</taxon>
        <taxon>Agaricomycetidae</taxon>
        <taxon>Agaricales</taxon>
        <taxon>Marasmiineae</taxon>
        <taxon>Physalacriaceae</taxon>
        <taxon>Armillaria</taxon>
    </lineage>
</organism>
<dbReference type="EMBL" id="KZ293665">
    <property type="protein sequence ID" value="PBK90520.1"/>
    <property type="molecule type" value="Genomic_DNA"/>
</dbReference>
<feature type="region of interest" description="Disordered" evidence="2">
    <location>
        <begin position="98"/>
        <end position="138"/>
    </location>
</feature>
<proteinExistence type="predicted"/>
<dbReference type="InParanoid" id="A0A2H3D8U3"/>
<name>A0A2H3D8U3_ARMGA</name>
<evidence type="ECO:0000313" key="4">
    <source>
        <dbReference type="Proteomes" id="UP000217790"/>
    </source>
</evidence>